<evidence type="ECO:0000256" key="10">
    <source>
        <dbReference type="PROSITE-ProRule" id="PRU00560"/>
    </source>
</evidence>
<dbReference type="InterPro" id="IPR027417">
    <property type="entry name" value="P-loop_NTPase"/>
</dbReference>
<dbReference type="GO" id="GO:0043138">
    <property type="term" value="F:3'-5' DNA helicase activity"/>
    <property type="evidence" value="ECO:0007669"/>
    <property type="project" value="UniProtKB-EC"/>
</dbReference>
<evidence type="ECO:0000256" key="2">
    <source>
        <dbReference type="ARBA" id="ARBA00022741"/>
    </source>
</evidence>
<dbReference type="Pfam" id="PF00580">
    <property type="entry name" value="UvrD-helicase"/>
    <property type="match status" value="1"/>
</dbReference>
<dbReference type="InterPro" id="IPR013986">
    <property type="entry name" value="DExx_box_DNA_helicase_dom_sf"/>
</dbReference>
<dbReference type="GO" id="GO:0005524">
    <property type="term" value="F:ATP binding"/>
    <property type="evidence" value="ECO:0007669"/>
    <property type="project" value="UniProtKB-UniRule"/>
</dbReference>
<evidence type="ECO:0000256" key="6">
    <source>
        <dbReference type="ARBA" id="ARBA00023235"/>
    </source>
</evidence>
<evidence type="ECO:0000256" key="9">
    <source>
        <dbReference type="ARBA" id="ARBA00048988"/>
    </source>
</evidence>
<dbReference type="Proteomes" id="UP000016498">
    <property type="component" value="Unassembled WGS sequence"/>
</dbReference>
<keyword evidence="4 10" id="KW-0347">Helicase</keyword>
<evidence type="ECO:0000259" key="13">
    <source>
        <dbReference type="PROSITE" id="PS51198"/>
    </source>
</evidence>
<sequence length="709" mass="76960">APTGTPAPRPAHSDVPRNAHPGARPDAARLLEALDPDQREVAEHLEGPLCVLAGAGTGKTRAITYRIAHGVATGAYQATQVLAVTFTARAAGEMRSRLADLGVPGVQARTFHAAALRQLTYFWPTAIGGRRPDIQAHKAPLVGAAARRLSLPTDRATVRDLAAEVEWAKVTMTLPEDYAQAAIAAGRTDVAGQEAATVAQVLALYEEAKSERGVIDFEDVLLLTIGILLDREDIASQVRGQYKHFVVDEYQDVSPLQQRLLDLWLGRRRQLCVVGDVSQTIYSFTGATPAFLTGFTTRYEDARTVRLSRDYRSTPQVVSLANQVLARSRRGGDGPRLPAGAVELVAQRPSGPAVRFKTYDDDLAEAEGAVAQVRRLQAAGVPLSEIAILYRTNSQSEAFEQALAGAQIGYLVRGGERFFEREEVKRAMAVILGAARTEKATLTGDLGQDARTVLSREGWSEEPPAPRGAVRERWDALNALVALADEMAQTRGADLDAFHTELRERADAQNAPTVEGVTLSSLHAAKGLEWDAVILVGACEGLLPISLAEGHTAIEEERRLLYVGVTRAREHLIISYARARNAGGRASRKASRFLDGLWPTTHGSRDASRRQSRQSARERSRQSAADFEANNDPRTIALFEELRAWRSQIAKERSRPAYTVFADATLRDIAVVKPTSLPQLSLIHGVGANKLQEYGGQVLALLRDFEAGG</sequence>
<feature type="binding site" evidence="10">
    <location>
        <begin position="53"/>
        <end position="60"/>
    </location>
    <ligand>
        <name>ATP</name>
        <dbReference type="ChEBI" id="CHEBI:30616"/>
    </ligand>
</feature>
<comment type="catalytic activity">
    <reaction evidence="9">
        <text>ATP + H2O = ADP + phosphate + H(+)</text>
        <dbReference type="Rhea" id="RHEA:13065"/>
        <dbReference type="ChEBI" id="CHEBI:15377"/>
        <dbReference type="ChEBI" id="CHEBI:15378"/>
        <dbReference type="ChEBI" id="CHEBI:30616"/>
        <dbReference type="ChEBI" id="CHEBI:43474"/>
        <dbReference type="ChEBI" id="CHEBI:456216"/>
        <dbReference type="EC" id="5.6.2.4"/>
    </reaction>
</comment>
<comment type="catalytic activity">
    <reaction evidence="7">
        <text>Couples ATP hydrolysis with the unwinding of duplex DNA by translocating in the 3'-5' direction.</text>
        <dbReference type="EC" id="5.6.2.4"/>
    </reaction>
</comment>
<comment type="similarity">
    <text evidence="1">Belongs to the helicase family. UvrD subfamily.</text>
</comment>
<dbReference type="SUPFAM" id="SSF52540">
    <property type="entry name" value="P-loop containing nucleoside triphosphate hydrolases"/>
    <property type="match status" value="1"/>
</dbReference>
<dbReference type="InterPro" id="IPR014016">
    <property type="entry name" value="UvrD-like_ATP-bd"/>
</dbReference>
<dbReference type="EC" id="5.6.2.4" evidence="8"/>
<organism evidence="15 16">
    <name type="scientific">Actinomyces johnsonii F0510</name>
    <dbReference type="NCBI Taxonomy" id="1227262"/>
    <lineage>
        <taxon>Bacteria</taxon>
        <taxon>Bacillati</taxon>
        <taxon>Actinomycetota</taxon>
        <taxon>Actinomycetes</taxon>
        <taxon>Actinomycetales</taxon>
        <taxon>Actinomycetaceae</taxon>
        <taxon>Actinomyces</taxon>
    </lineage>
</organism>
<dbReference type="SUPFAM" id="SSF47819">
    <property type="entry name" value="HRDC-like"/>
    <property type="match status" value="1"/>
</dbReference>
<dbReference type="CDD" id="cd17932">
    <property type="entry name" value="DEXQc_UvrD"/>
    <property type="match status" value="1"/>
</dbReference>
<evidence type="ECO:0000259" key="12">
    <source>
        <dbReference type="PROSITE" id="PS50967"/>
    </source>
</evidence>
<protein>
    <recommendedName>
        <fullName evidence="8">DNA 3'-5' helicase</fullName>
        <ecNumber evidence="8">5.6.2.4</ecNumber>
    </recommendedName>
</protein>
<dbReference type="PROSITE" id="PS51217">
    <property type="entry name" value="UVRD_HELICASE_CTER"/>
    <property type="match status" value="1"/>
</dbReference>
<evidence type="ECO:0000256" key="7">
    <source>
        <dbReference type="ARBA" id="ARBA00034617"/>
    </source>
</evidence>
<dbReference type="PROSITE" id="PS51198">
    <property type="entry name" value="UVRD_HELICASE_ATP_BIND"/>
    <property type="match status" value="1"/>
</dbReference>
<keyword evidence="6" id="KW-0413">Isomerase</keyword>
<feature type="domain" description="UvrD-like helicase ATP-binding" evidence="13">
    <location>
        <begin position="32"/>
        <end position="314"/>
    </location>
</feature>
<feature type="non-terminal residue" evidence="15">
    <location>
        <position position="1"/>
    </location>
</feature>
<feature type="compositionally biased region" description="Basic and acidic residues" evidence="11">
    <location>
        <begin position="603"/>
        <end position="621"/>
    </location>
</feature>
<dbReference type="GO" id="GO:0005829">
    <property type="term" value="C:cytosol"/>
    <property type="evidence" value="ECO:0007669"/>
    <property type="project" value="TreeGrafter"/>
</dbReference>
<keyword evidence="2 10" id="KW-0547">Nucleotide-binding</keyword>
<reference evidence="15 16" key="1">
    <citation type="submission" date="2013-06" db="EMBL/GenBank/DDBJ databases">
        <authorList>
            <person name="Weinstock G."/>
            <person name="Sodergren E."/>
            <person name="Lobos E.A."/>
            <person name="Fulton L."/>
            <person name="Fulton R."/>
            <person name="Courtney L."/>
            <person name="Fronick C."/>
            <person name="O'Laughlin M."/>
            <person name="Godfrey J."/>
            <person name="Wilson R.M."/>
            <person name="Miner T."/>
            <person name="Farmer C."/>
            <person name="Delehaunty K."/>
            <person name="Cordes M."/>
            <person name="Minx P."/>
            <person name="Tomlinson C."/>
            <person name="Chen J."/>
            <person name="Wollam A."/>
            <person name="Pepin K.H."/>
            <person name="Bhonagiri V."/>
            <person name="Zhang X."/>
            <person name="Warren W."/>
            <person name="Mitreva M."/>
            <person name="Mardis E.R."/>
            <person name="Wilson R.K."/>
        </authorList>
    </citation>
    <scope>NUCLEOTIDE SEQUENCE [LARGE SCALE GENOMIC DNA]</scope>
    <source>
        <strain evidence="15 16">F0510</strain>
    </source>
</reference>
<accession>U1QCE3</accession>
<dbReference type="Pfam" id="PF00570">
    <property type="entry name" value="HRDC"/>
    <property type="match status" value="1"/>
</dbReference>
<dbReference type="GO" id="GO:0033202">
    <property type="term" value="C:DNA helicase complex"/>
    <property type="evidence" value="ECO:0007669"/>
    <property type="project" value="TreeGrafter"/>
</dbReference>
<evidence type="ECO:0000313" key="15">
    <source>
        <dbReference type="EMBL" id="ERH20031.1"/>
    </source>
</evidence>
<feature type="domain" description="HRDC" evidence="12">
    <location>
        <begin position="632"/>
        <end position="709"/>
    </location>
</feature>
<evidence type="ECO:0000259" key="14">
    <source>
        <dbReference type="PROSITE" id="PS51217"/>
    </source>
</evidence>
<feature type="region of interest" description="Disordered" evidence="11">
    <location>
        <begin position="1"/>
        <end position="23"/>
    </location>
</feature>
<dbReference type="RefSeq" id="WP_021606032.1">
    <property type="nucleotide sequence ID" value="NZ_KE951639.1"/>
</dbReference>
<proteinExistence type="inferred from homology"/>
<dbReference type="FunFam" id="3.40.50.300:FF:001181">
    <property type="entry name" value="DNA helicase"/>
    <property type="match status" value="1"/>
</dbReference>
<evidence type="ECO:0000256" key="8">
    <source>
        <dbReference type="ARBA" id="ARBA00034808"/>
    </source>
</evidence>
<dbReference type="PROSITE" id="PS50967">
    <property type="entry name" value="HRDC"/>
    <property type="match status" value="1"/>
</dbReference>
<dbReference type="GO" id="GO:0000725">
    <property type="term" value="P:recombinational repair"/>
    <property type="evidence" value="ECO:0007669"/>
    <property type="project" value="TreeGrafter"/>
</dbReference>
<dbReference type="PANTHER" id="PTHR11070:SF69">
    <property type="entry name" value="ATP-DEPENDENT DNA HELICASE UVRD2"/>
    <property type="match status" value="1"/>
</dbReference>
<dbReference type="InterPro" id="IPR010997">
    <property type="entry name" value="HRDC-like_sf"/>
</dbReference>
<evidence type="ECO:0000256" key="1">
    <source>
        <dbReference type="ARBA" id="ARBA00009922"/>
    </source>
</evidence>
<dbReference type="GO" id="GO:0003677">
    <property type="term" value="F:DNA binding"/>
    <property type="evidence" value="ECO:0007669"/>
    <property type="project" value="InterPro"/>
</dbReference>
<dbReference type="Pfam" id="PF13361">
    <property type="entry name" value="UvrD_C"/>
    <property type="match status" value="2"/>
</dbReference>
<dbReference type="AlphaFoldDB" id="U1QCE3"/>
<name>U1QCE3_9ACTO</name>
<dbReference type="Gene3D" id="1.10.150.80">
    <property type="entry name" value="HRDC domain"/>
    <property type="match status" value="1"/>
</dbReference>
<dbReference type="GO" id="GO:0016787">
    <property type="term" value="F:hydrolase activity"/>
    <property type="evidence" value="ECO:0007669"/>
    <property type="project" value="UniProtKB-UniRule"/>
</dbReference>
<feature type="domain" description="UvrD-like helicase C-terminal" evidence="14">
    <location>
        <begin position="315"/>
        <end position="570"/>
    </location>
</feature>
<keyword evidence="3 10" id="KW-0378">Hydrolase</keyword>
<evidence type="ECO:0000313" key="16">
    <source>
        <dbReference type="Proteomes" id="UP000016498"/>
    </source>
</evidence>
<keyword evidence="5 10" id="KW-0067">ATP-binding</keyword>
<gene>
    <name evidence="15" type="ORF">HMPREF1549_01349</name>
</gene>
<feature type="region of interest" description="Disordered" evidence="11">
    <location>
        <begin position="596"/>
        <end position="627"/>
    </location>
</feature>
<dbReference type="CDD" id="cd18807">
    <property type="entry name" value="SF1_C_UvrD"/>
    <property type="match status" value="1"/>
</dbReference>
<dbReference type="HOGENOM" id="CLU_473751_0_0_11"/>
<dbReference type="EMBL" id="AWSD01000132">
    <property type="protein sequence ID" value="ERH20031.1"/>
    <property type="molecule type" value="Genomic_DNA"/>
</dbReference>
<dbReference type="Gene3D" id="1.10.10.160">
    <property type="match status" value="1"/>
</dbReference>
<dbReference type="Gene3D" id="3.40.50.300">
    <property type="entry name" value="P-loop containing nucleotide triphosphate hydrolases"/>
    <property type="match status" value="3"/>
</dbReference>
<dbReference type="InterPro" id="IPR014017">
    <property type="entry name" value="DNA_helicase_UvrD-like_C"/>
</dbReference>
<comment type="caution">
    <text evidence="15">The sequence shown here is derived from an EMBL/GenBank/DDBJ whole genome shotgun (WGS) entry which is preliminary data.</text>
</comment>
<dbReference type="InterPro" id="IPR000212">
    <property type="entry name" value="DNA_helicase_UvrD/REP"/>
</dbReference>
<evidence type="ECO:0000256" key="11">
    <source>
        <dbReference type="SAM" id="MobiDB-lite"/>
    </source>
</evidence>
<evidence type="ECO:0000256" key="3">
    <source>
        <dbReference type="ARBA" id="ARBA00022801"/>
    </source>
</evidence>
<dbReference type="SMART" id="SM00341">
    <property type="entry name" value="HRDC"/>
    <property type="match status" value="1"/>
</dbReference>
<dbReference type="Gene3D" id="1.10.486.10">
    <property type="entry name" value="PCRA, domain 4"/>
    <property type="match status" value="2"/>
</dbReference>
<evidence type="ECO:0000256" key="4">
    <source>
        <dbReference type="ARBA" id="ARBA00022806"/>
    </source>
</evidence>
<dbReference type="InterPro" id="IPR044876">
    <property type="entry name" value="HRDC_dom_sf"/>
</dbReference>
<dbReference type="PATRIC" id="fig|1227262.3.peg.1100"/>
<dbReference type="PANTHER" id="PTHR11070">
    <property type="entry name" value="UVRD / RECB / PCRA DNA HELICASE FAMILY MEMBER"/>
    <property type="match status" value="1"/>
</dbReference>
<dbReference type="InterPro" id="IPR002121">
    <property type="entry name" value="HRDC_dom"/>
</dbReference>
<evidence type="ECO:0000256" key="5">
    <source>
        <dbReference type="ARBA" id="ARBA00022840"/>
    </source>
</evidence>